<dbReference type="FunFam" id="2.120.10.30:FF:000241">
    <property type="entry name" value="Low-density lipoprotein receptor-related protein 6"/>
    <property type="match status" value="1"/>
</dbReference>
<comment type="subcellular location">
    <subcellularLocation>
        <location evidence="1">Secreted</location>
        <location evidence="1">Extracellular space</location>
        <location evidence="1">Extracellular matrix</location>
        <location evidence="1">Basement membrane</location>
    </subcellularLocation>
</comment>
<dbReference type="Pfam" id="PF00058">
    <property type="entry name" value="Ldl_recept_b"/>
    <property type="match status" value="3"/>
</dbReference>
<evidence type="ECO:0000313" key="17">
    <source>
        <dbReference type="EMBL" id="KAF7487794.1"/>
    </source>
</evidence>
<dbReference type="GO" id="GO:0005604">
    <property type="term" value="C:basement membrane"/>
    <property type="evidence" value="ECO:0007669"/>
    <property type="project" value="UniProtKB-SubCell"/>
</dbReference>
<evidence type="ECO:0000256" key="5">
    <source>
        <dbReference type="ARBA" id="ARBA00022729"/>
    </source>
</evidence>
<dbReference type="InterPro" id="IPR024731">
    <property type="entry name" value="NELL2-like_EGF"/>
</dbReference>
<evidence type="ECO:0000256" key="2">
    <source>
        <dbReference type="ARBA" id="ARBA00022525"/>
    </source>
</evidence>
<reference evidence="19" key="4">
    <citation type="submission" date="2022-06" db="UniProtKB">
        <authorList>
            <consortium name="EnsemblMetazoa"/>
        </authorList>
    </citation>
    <scope>IDENTIFICATION</scope>
</reference>
<evidence type="ECO:0000256" key="11">
    <source>
        <dbReference type="ARBA" id="ARBA00023180"/>
    </source>
</evidence>
<evidence type="ECO:0000313" key="19">
    <source>
        <dbReference type="EnsemblMetazoa" id="KAF7487794.1"/>
    </source>
</evidence>
<dbReference type="GO" id="GO:0007160">
    <property type="term" value="P:cell-matrix adhesion"/>
    <property type="evidence" value="ECO:0007669"/>
    <property type="project" value="InterPro"/>
</dbReference>
<evidence type="ECO:0000256" key="10">
    <source>
        <dbReference type="ARBA" id="ARBA00023157"/>
    </source>
</evidence>
<dbReference type="Gene3D" id="2.40.155.10">
    <property type="entry name" value="Green fluorescent protein"/>
    <property type="match status" value="1"/>
</dbReference>
<dbReference type="SMART" id="SM00181">
    <property type="entry name" value="EGF"/>
    <property type="match status" value="13"/>
</dbReference>
<dbReference type="InterPro" id="IPR001881">
    <property type="entry name" value="EGF-like_Ca-bd_dom"/>
</dbReference>
<feature type="domain" description="EGF-like" evidence="14">
    <location>
        <begin position="541"/>
        <end position="577"/>
    </location>
</feature>
<feature type="domain" description="Nidogen G2 beta-barrel" evidence="15">
    <location>
        <begin position="319"/>
        <end position="545"/>
    </location>
</feature>
<feature type="repeat" description="LDL-receptor class B" evidence="13">
    <location>
        <begin position="1127"/>
        <end position="1169"/>
    </location>
</feature>
<feature type="domain" description="EGF-like" evidence="14">
    <location>
        <begin position="775"/>
        <end position="817"/>
    </location>
</feature>
<gene>
    <name evidence="18" type="ORF">QR98_0073710</name>
    <name evidence="17" type="ORF">SSS_7625</name>
</gene>
<dbReference type="PROSITE" id="PS01186">
    <property type="entry name" value="EGF_2"/>
    <property type="match status" value="7"/>
</dbReference>
<feature type="repeat" description="LDL-receptor class B" evidence="13">
    <location>
        <begin position="1170"/>
        <end position="1214"/>
    </location>
</feature>
<accession>A0A132ACX8</accession>
<feature type="disulfide bond" evidence="12">
    <location>
        <begin position="1001"/>
        <end position="1018"/>
    </location>
</feature>
<dbReference type="Pfam" id="PF06119">
    <property type="entry name" value="NIDO"/>
    <property type="match status" value="1"/>
</dbReference>
<dbReference type="InterPro" id="IPR000152">
    <property type="entry name" value="EGF-type_Asp/Asn_hydroxyl_site"/>
</dbReference>
<feature type="domain" description="NIDO" evidence="16">
    <location>
        <begin position="104"/>
        <end position="253"/>
    </location>
</feature>
<evidence type="ECO:0000256" key="8">
    <source>
        <dbReference type="ARBA" id="ARBA00022869"/>
    </source>
</evidence>
<feature type="domain" description="EGF-like" evidence="14">
    <location>
        <begin position="590"/>
        <end position="626"/>
    </location>
</feature>
<evidence type="ECO:0000256" key="4">
    <source>
        <dbReference type="ARBA" id="ARBA00022536"/>
    </source>
</evidence>
<feature type="domain" description="EGF-like" evidence="14">
    <location>
        <begin position="642"/>
        <end position="681"/>
    </location>
</feature>
<evidence type="ECO:0000259" key="14">
    <source>
        <dbReference type="PROSITE" id="PS50026"/>
    </source>
</evidence>
<dbReference type="Pfam" id="PF12947">
    <property type="entry name" value="EGF_3"/>
    <property type="match status" value="4"/>
</dbReference>
<dbReference type="Gene3D" id="2.120.10.30">
    <property type="entry name" value="TolB, C-terminal domain"/>
    <property type="match status" value="1"/>
</dbReference>
<dbReference type="EMBL" id="JXLN01012783">
    <property type="protein sequence ID" value="KPM08846.1"/>
    <property type="molecule type" value="Genomic_DNA"/>
</dbReference>
<dbReference type="GO" id="GO:0017147">
    <property type="term" value="F:Wnt-protein binding"/>
    <property type="evidence" value="ECO:0007669"/>
    <property type="project" value="TreeGrafter"/>
</dbReference>
<dbReference type="PROSITE" id="PS00010">
    <property type="entry name" value="ASX_HYDROXYL"/>
    <property type="match status" value="1"/>
</dbReference>
<keyword evidence="20" id="KW-1185">Reference proteome</keyword>
<evidence type="ECO:0000313" key="21">
    <source>
        <dbReference type="Proteomes" id="UP000616769"/>
    </source>
</evidence>
<evidence type="ECO:0000256" key="12">
    <source>
        <dbReference type="PROSITE-ProRule" id="PRU00076"/>
    </source>
</evidence>
<keyword evidence="4 12" id="KW-0245">EGF-like domain</keyword>
<dbReference type="GO" id="GO:0042813">
    <property type="term" value="F:Wnt receptor activity"/>
    <property type="evidence" value="ECO:0007669"/>
    <property type="project" value="TreeGrafter"/>
</dbReference>
<dbReference type="EMBL" id="WVUK01000066">
    <property type="protein sequence ID" value="KAF7487794.1"/>
    <property type="molecule type" value="Genomic_DNA"/>
</dbReference>
<feature type="disulfide bond" evidence="12">
    <location>
        <begin position="918"/>
        <end position="935"/>
    </location>
</feature>
<dbReference type="InterPro" id="IPR009030">
    <property type="entry name" value="Growth_fac_rcpt_cys_sf"/>
</dbReference>
<dbReference type="PANTHER" id="PTHR46513:SF13">
    <property type="entry name" value="EGF-LIKE DOMAIN-CONTAINING PROTEIN"/>
    <property type="match status" value="1"/>
</dbReference>
<dbReference type="GO" id="GO:0060070">
    <property type="term" value="P:canonical Wnt signaling pathway"/>
    <property type="evidence" value="ECO:0007669"/>
    <property type="project" value="TreeGrafter"/>
</dbReference>
<dbReference type="Proteomes" id="UP000616769">
    <property type="component" value="Unassembled WGS sequence"/>
</dbReference>
<keyword evidence="3" id="KW-0272">Extracellular matrix</keyword>
<dbReference type="PROSITE" id="PS51220">
    <property type="entry name" value="NIDO"/>
    <property type="match status" value="1"/>
</dbReference>
<reference evidence="17" key="3">
    <citation type="submission" date="2020-01" db="EMBL/GenBank/DDBJ databases">
        <authorList>
            <person name="Korhonen P.K.K."/>
            <person name="Guangxu M.G."/>
            <person name="Wang T.W."/>
            <person name="Stroehlein A.J.S."/>
            <person name="Young N.D."/>
            <person name="Ang C.-S.A."/>
            <person name="Fernando D.W.F."/>
            <person name="Lu H.L."/>
            <person name="Taylor S.T."/>
            <person name="Ehtesham M.E.M."/>
            <person name="Najaraj S.H.N."/>
            <person name="Harsha G.H.G."/>
            <person name="Madugundu A.M."/>
            <person name="Renuse S.R."/>
            <person name="Holt D.H."/>
            <person name="Pandey A.P."/>
            <person name="Papenfuss A.P."/>
            <person name="Gasser R.B.G."/>
            <person name="Fischer K.F."/>
        </authorList>
    </citation>
    <scope>NUCLEOTIDE SEQUENCE</scope>
    <source>
        <strain evidence="17">SSS_KF_BRIS2020</strain>
    </source>
</reference>
<dbReference type="PROSITE" id="PS50993">
    <property type="entry name" value="NIDOGEN_G2"/>
    <property type="match status" value="1"/>
</dbReference>
<dbReference type="InterPro" id="IPR006605">
    <property type="entry name" value="G2_nidogen/fibulin_G2F"/>
</dbReference>
<evidence type="ECO:0000256" key="13">
    <source>
        <dbReference type="PROSITE-ProRule" id="PRU00461"/>
    </source>
</evidence>
<evidence type="ECO:0000259" key="15">
    <source>
        <dbReference type="PROSITE" id="PS50993"/>
    </source>
</evidence>
<dbReference type="InterPro" id="IPR050778">
    <property type="entry name" value="Cueball_EGF_LRP_Nidogen"/>
</dbReference>
<dbReference type="Pfam" id="PF07474">
    <property type="entry name" value="G2F"/>
    <property type="match status" value="1"/>
</dbReference>
<evidence type="ECO:0000256" key="1">
    <source>
        <dbReference type="ARBA" id="ARBA00004302"/>
    </source>
</evidence>
<evidence type="ECO:0000259" key="16">
    <source>
        <dbReference type="PROSITE" id="PS51220"/>
    </source>
</evidence>
<sequence length="1343" mass="150565">MKAMKSRFFSRFTLYTLILLISRTSRIFSLSIEELYPFGPSVDESLKKEADVSSQEITLSVPITYYQNQFQSIYVNDNGLVSFITEVPSFYNARFPLQYPIIAVMYSNVDTRAVGNVYYRETKEPSLLDRATGDVVRHFSGGNRFRALSVFITTWHQVGRFDKIGDLKNTAQLVIASNGTDSYAFIFYPEDGIQWIVAQDNIENTHDAQTQAGFMSEGRFYLMPGSGTEQVKNYPIMSNVMRKGMFVYHIGNTDIGNIGLPDRDYDVELSTLTNQLETCSNARLPCVPSANCFEYSNGICCECKKGFIGNGRICISENKNIQVNGKITGEINSNKLEDNSFIHFYIATQEGRVYSSMNQLKADFGYDMQSLMIAISHIAGWLFAISINEAPNGFTLTGGVFNRSVDVIFPQTGHHAIIHEQYLGLDIFNVLGMKIDIRGTIPTIPSVSTLSMEDYQLELTRVSPGTLKSRVTIPFNFGPNTLDMSMIIDETIMFEECPHKSFDKEKLTTRLNIYRNHLEYDHENQATRYAFYESKISYLTDRNPCDQIDCGQYSACIVEGNDFRCVCEKGFQQLYSNTEQMNPKRITCIDIDECRSGICDPNAQCFNEIGSFRCRCYNGYVGDGFSCRLSSSSPSSSPLFPDENGCNNIHCDRNAECISTKNYGPRCICKENFYGNGTFCQPIQSNVDDCRMLYICDMNAECRPNRLLGRHMCVCKAGFRGDGIVCTEESESCEKLNNCGANAECIADEASNYNYYCSCNEGYVGDGYTCVAEINADDCNVLNNCHRNGMCVLIDSNSKTYQCQCKPGFTGDGYRCVNSSFVSPCVGLEGCSSNADCVFDPTMGTNVCRCRSGFIGNGLVCEESNECNLNENSCDQNAECLFDDQTLRYYCRCKLGFIGNGMRCLIDENADCSIVNDCDKNATCVVDPLTLRYYCKCNAGYTGDGKSCKKQVSCNILNTCDVKAECIAYNDDYRCRCLPGFVGDGFTCRPSRPCREDRSICDRNAECIFNDHLREFSCRCHYGFIGDGYQCAPVPQIDGDYILFAQGMTVLKMPLEEDQQEKGAPLFIESDQTIVGIDVDCLTGFIYWSDLVKGNLYKANHNGTSAEIILEGYTTAPEGIAIDWVSRNIYWTDSSKRTVEVANIEATLQKVVIEDNLVNPRGIAVHPGTGKLYWSDWNREAPKIEYSDLDGKHRAILIETELSLPNNLVIDYDRDELCWTDAGLDRIECIHLMSLNRRVVYAHASYPFDLTVANQNIYWTDWETKTIHQIHRNGGIAKRLEIPLGGQGSLYGLVAVPRKCPRISNACAVNNGGCKHLCLPNGHGRSCVCPDNAYHEDDICNEV</sequence>
<dbReference type="InterPro" id="IPR011042">
    <property type="entry name" value="6-blade_b-propeller_TolB-like"/>
</dbReference>
<dbReference type="InterPro" id="IPR003886">
    <property type="entry name" value="NIDO_dom"/>
</dbReference>
<dbReference type="Proteomes" id="UP000070412">
    <property type="component" value="Unassembled WGS sequence"/>
</dbReference>
<feature type="repeat" description="LDL-receptor class B" evidence="13">
    <location>
        <begin position="1084"/>
        <end position="1126"/>
    </location>
</feature>
<dbReference type="InterPro" id="IPR009017">
    <property type="entry name" value="GFP"/>
</dbReference>
<evidence type="ECO:0000313" key="18">
    <source>
        <dbReference type="EMBL" id="KPM08846.1"/>
    </source>
</evidence>
<feature type="disulfide bond" evidence="12">
    <location>
        <begin position="831"/>
        <end position="848"/>
    </location>
</feature>
<dbReference type="GO" id="GO:0005886">
    <property type="term" value="C:plasma membrane"/>
    <property type="evidence" value="ECO:0007669"/>
    <property type="project" value="TreeGrafter"/>
</dbReference>
<dbReference type="PANTHER" id="PTHR46513">
    <property type="entry name" value="VITELLOGENIN RECEPTOR-LIKE PROTEIN-RELATED-RELATED"/>
    <property type="match status" value="1"/>
</dbReference>
<dbReference type="SUPFAM" id="SSF63825">
    <property type="entry name" value="YWTD domain"/>
    <property type="match status" value="1"/>
</dbReference>
<dbReference type="PROSITE" id="PS50026">
    <property type="entry name" value="EGF_3"/>
    <property type="match status" value="11"/>
</dbReference>
<proteinExistence type="predicted"/>
<dbReference type="SMART" id="SM00539">
    <property type="entry name" value="NIDO"/>
    <property type="match status" value="1"/>
</dbReference>
<dbReference type="SUPFAM" id="SSF54511">
    <property type="entry name" value="GFP-like"/>
    <property type="match status" value="1"/>
</dbReference>
<dbReference type="PROSITE" id="PS51120">
    <property type="entry name" value="LDLRB"/>
    <property type="match status" value="3"/>
</dbReference>
<feature type="disulfide bond" evidence="12">
    <location>
        <begin position="874"/>
        <end position="891"/>
    </location>
</feature>
<keyword evidence="6" id="KW-0677">Repeat</keyword>
<dbReference type="VEuPathDB" id="VectorBase:SSCA002703"/>
<dbReference type="SMART" id="SM00135">
    <property type="entry name" value="LY"/>
    <property type="match status" value="5"/>
</dbReference>
<evidence type="ECO:0000256" key="7">
    <source>
        <dbReference type="ARBA" id="ARBA00022837"/>
    </source>
</evidence>
<feature type="domain" description="EGF-like" evidence="14">
    <location>
        <begin position="908"/>
        <end position="949"/>
    </location>
</feature>
<keyword evidence="7" id="KW-0106">Calcium</keyword>
<feature type="domain" description="EGF-like" evidence="14">
    <location>
        <begin position="821"/>
        <end position="862"/>
    </location>
</feature>
<keyword evidence="2" id="KW-0964">Secreted</keyword>
<dbReference type="Gene3D" id="2.10.25.10">
    <property type="entry name" value="Laminin"/>
    <property type="match status" value="11"/>
</dbReference>
<keyword evidence="9" id="KW-0130">Cell adhesion</keyword>
<comment type="caution">
    <text evidence="12">Lacks conserved residue(s) required for the propagation of feature annotation.</text>
</comment>
<name>A0A132ACX8_SARSC</name>
<feature type="domain" description="EGF-like" evidence="14">
    <location>
        <begin position="729"/>
        <end position="771"/>
    </location>
</feature>
<keyword evidence="10 12" id="KW-1015">Disulfide bond</keyword>
<evidence type="ECO:0000256" key="3">
    <source>
        <dbReference type="ARBA" id="ARBA00022530"/>
    </source>
</evidence>
<organism evidence="18 21">
    <name type="scientific">Sarcoptes scabiei</name>
    <name type="common">Itch mite</name>
    <name type="synonym">Acarus scabiei</name>
    <dbReference type="NCBI Taxonomy" id="52283"/>
    <lineage>
        <taxon>Eukaryota</taxon>
        <taxon>Metazoa</taxon>
        <taxon>Ecdysozoa</taxon>
        <taxon>Arthropoda</taxon>
        <taxon>Chelicerata</taxon>
        <taxon>Arachnida</taxon>
        <taxon>Acari</taxon>
        <taxon>Acariformes</taxon>
        <taxon>Sarcoptiformes</taxon>
        <taxon>Astigmata</taxon>
        <taxon>Psoroptidia</taxon>
        <taxon>Sarcoptoidea</taxon>
        <taxon>Sarcoptidae</taxon>
        <taxon>Sarcoptinae</taxon>
        <taxon>Sarcoptes</taxon>
    </lineage>
</organism>
<keyword evidence="8" id="KW-0084">Basement membrane</keyword>
<reference evidence="20" key="2">
    <citation type="journal article" date="2020" name="PLoS Negl. Trop. Dis.">
        <title>High-quality nuclear genome for Sarcoptes scabiei-A critical resource for a neglected parasite.</title>
        <authorList>
            <person name="Korhonen P.K."/>
            <person name="Gasser R.B."/>
            <person name="Ma G."/>
            <person name="Wang T."/>
            <person name="Stroehlein A.J."/>
            <person name="Young N.D."/>
            <person name="Ang C.S."/>
            <person name="Fernando D.D."/>
            <person name="Lu H.C."/>
            <person name="Taylor S."/>
            <person name="Reynolds S.L."/>
            <person name="Mofiz E."/>
            <person name="Najaraj S.H."/>
            <person name="Gowda H."/>
            <person name="Madugundu A."/>
            <person name="Renuse S."/>
            <person name="Holt D."/>
            <person name="Pandey A."/>
            <person name="Papenfuss A.T."/>
            <person name="Fischer K."/>
        </authorList>
    </citation>
    <scope>NUCLEOTIDE SEQUENCE [LARGE SCALE GENOMIC DNA]</scope>
</reference>
<dbReference type="InterPro" id="IPR000742">
    <property type="entry name" value="EGF"/>
</dbReference>
<feature type="domain" description="EGF-like" evidence="14">
    <location>
        <begin position="686"/>
        <end position="727"/>
    </location>
</feature>
<keyword evidence="11" id="KW-0325">Glycoprotein</keyword>
<dbReference type="FunFam" id="2.10.25.10:FF:000038">
    <property type="entry name" value="Fibrillin 2"/>
    <property type="match status" value="1"/>
</dbReference>
<reference evidence="18 21" key="1">
    <citation type="journal article" date="2015" name="Parasit. Vectors">
        <title>Draft genome of the scabies mite.</title>
        <authorList>
            <person name="Rider S.D.Jr."/>
            <person name="Morgan M.S."/>
            <person name="Arlian L.G."/>
        </authorList>
    </citation>
    <scope>NUCLEOTIDE SEQUENCE [LARGE SCALE GENOMIC DNA]</scope>
    <source>
        <strain evidence="18">Arlian Lab</strain>
    </source>
</reference>
<dbReference type="InterPro" id="IPR018097">
    <property type="entry name" value="EGF_Ca-bd_CS"/>
</dbReference>
<dbReference type="EnsemblMetazoa" id="SSS_7625s_mrna">
    <property type="protein sequence ID" value="KAF7487794.1"/>
    <property type="gene ID" value="SSS_7625"/>
</dbReference>
<dbReference type="OrthoDB" id="6375837at2759"/>
<feature type="domain" description="EGF-like" evidence="14">
    <location>
        <begin position="863"/>
        <end position="905"/>
    </location>
</feature>
<feature type="disulfide bond" evidence="12">
    <location>
        <begin position="696"/>
        <end position="713"/>
    </location>
</feature>
<dbReference type="SUPFAM" id="SSF57184">
    <property type="entry name" value="Growth factor receptor domain"/>
    <property type="match status" value="2"/>
</dbReference>
<feature type="domain" description="EGF-like" evidence="14">
    <location>
        <begin position="950"/>
        <end position="987"/>
    </location>
</feature>
<dbReference type="PROSITE" id="PS01187">
    <property type="entry name" value="EGF_CA"/>
    <property type="match status" value="1"/>
</dbReference>
<dbReference type="Pfam" id="PF00008">
    <property type="entry name" value="EGF"/>
    <property type="match status" value="2"/>
</dbReference>
<evidence type="ECO:0000256" key="9">
    <source>
        <dbReference type="ARBA" id="ARBA00022889"/>
    </source>
</evidence>
<dbReference type="SMART" id="SM00179">
    <property type="entry name" value="EGF_CA"/>
    <property type="match status" value="6"/>
</dbReference>
<protein>
    <submittedName>
        <fullName evidence="17 18">Nidogen-1</fullName>
    </submittedName>
</protein>
<dbReference type="GO" id="GO:0005509">
    <property type="term" value="F:calcium ion binding"/>
    <property type="evidence" value="ECO:0007669"/>
    <property type="project" value="InterPro"/>
</dbReference>
<keyword evidence="5" id="KW-0732">Signal</keyword>
<dbReference type="SMART" id="SM00682">
    <property type="entry name" value="G2F"/>
    <property type="match status" value="1"/>
</dbReference>
<dbReference type="InterPro" id="IPR000033">
    <property type="entry name" value="LDLR_classB_rpt"/>
</dbReference>
<evidence type="ECO:0000256" key="6">
    <source>
        <dbReference type="ARBA" id="ARBA00022737"/>
    </source>
</evidence>
<feature type="domain" description="EGF-like" evidence="14">
    <location>
        <begin position="990"/>
        <end position="1032"/>
    </location>
</feature>
<dbReference type="CDD" id="cd00054">
    <property type="entry name" value="EGF_CA"/>
    <property type="match status" value="2"/>
</dbReference>
<evidence type="ECO:0000313" key="20">
    <source>
        <dbReference type="Proteomes" id="UP000070412"/>
    </source>
</evidence>